<comment type="caution">
    <text evidence="2">The sequence shown here is derived from an EMBL/GenBank/DDBJ whole genome shotgun (WGS) entry which is preliminary data.</text>
</comment>
<feature type="transmembrane region" description="Helical" evidence="1">
    <location>
        <begin position="109"/>
        <end position="130"/>
    </location>
</feature>
<dbReference type="RefSeq" id="WP_197169028.1">
    <property type="nucleotide sequence ID" value="NZ_SJPT01000002.1"/>
</dbReference>
<dbReference type="InterPro" id="IPR003004">
    <property type="entry name" value="GspF/PilC"/>
</dbReference>
<name>A0A5C6CNH5_9BACT</name>
<feature type="transmembrane region" description="Helical" evidence="1">
    <location>
        <begin position="288"/>
        <end position="312"/>
    </location>
</feature>
<gene>
    <name evidence="2" type="ORF">Pla52o_12280</name>
</gene>
<dbReference type="Proteomes" id="UP000316304">
    <property type="component" value="Unassembled WGS sequence"/>
</dbReference>
<keyword evidence="3" id="KW-1185">Reference proteome</keyword>
<protein>
    <recommendedName>
        <fullName evidence="4">Type IV pilin biogenesis protein</fullName>
    </recommendedName>
</protein>
<keyword evidence="1" id="KW-0812">Transmembrane</keyword>
<evidence type="ECO:0000313" key="2">
    <source>
        <dbReference type="EMBL" id="TWU24931.1"/>
    </source>
</evidence>
<evidence type="ECO:0008006" key="4">
    <source>
        <dbReference type="Google" id="ProtNLM"/>
    </source>
</evidence>
<dbReference type="EMBL" id="SJPT01000002">
    <property type="protein sequence ID" value="TWU24931.1"/>
    <property type="molecule type" value="Genomic_DNA"/>
</dbReference>
<proteinExistence type="predicted"/>
<accession>A0A5C6CNH5</accession>
<keyword evidence="1" id="KW-1133">Transmembrane helix</keyword>
<keyword evidence="1" id="KW-0472">Membrane</keyword>
<evidence type="ECO:0000313" key="3">
    <source>
        <dbReference type="Proteomes" id="UP000316304"/>
    </source>
</evidence>
<sequence length="322" mass="35255">MSMSALDQIIAFNEQLVLVAATGLPIDLDQDGAGQAVEETTSQFAARMGLRVARGESVRQAIDNDIEISPRYRQALISLLTTGDTAVAWEVASGSACSERNLKRNVGQWLFQTAILVVLTLIAFLFTLNFTSPKLEAFYDEMWLEKSRTLDGLVTIRHGLPIALPVIAIGFGLGWIAWTRYGNRLRWARIPGGTKYAHMEKNAVIAGQLAGLMEHGISPSESLAVCGFANPVADTDVPPERMTVESLPPLLRWAITGTSHSESRSAVLRHIAGMYRQKADRYATRWRYVVPAILTAAVGGIVVLLYALALFLPWVGFLETLS</sequence>
<dbReference type="PANTHER" id="PTHR30012:SF0">
    <property type="entry name" value="TYPE II SECRETION SYSTEM PROTEIN F-RELATED"/>
    <property type="match status" value="1"/>
</dbReference>
<feature type="transmembrane region" description="Helical" evidence="1">
    <location>
        <begin position="159"/>
        <end position="178"/>
    </location>
</feature>
<dbReference type="AlphaFoldDB" id="A0A5C6CNH5"/>
<dbReference type="PANTHER" id="PTHR30012">
    <property type="entry name" value="GENERAL SECRETION PATHWAY PROTEIN"/>
    <property type="match status" value="1"/>
</dbReference>
<reference evidence="2 3" key="1">
    <citation type="submission" date="2019-02" db="EMBL/GenBank/DDBJ databases">
        <title>Deep-cultivation of Planctomycetes and their phenomic and genomic characterization uncovers novel biology.</title>
        <authorList>
            <person name="Wiegand S."/>
            <person name="Jogler M."/>
            <person name="Boedeker C."/>
            <person name="Pinto D."/>
            <person name="Vollmers J."/>
            <person name="Rivas-Marin E."/>
            <person name="Kohn T."/>
            <person name="Peeters S.H."/>
            <person name="Heuer A."/>
            <person name="Rast P."/>
            <person name="Oberbeckmann S."/>
            <person name="Bunk B."/>
            <person name="Jeske O."/>
            <person name="Meyerdierks A."/>
            <person name="Storesund J.E."/>
            <person name="Kallscheuer N."/>
            <person name="Luecker S."/>
            <person name="Lage O.M."/>
            <person name="Pohl T."/>
            <person name="Merkel B.J."/>
            <person name="Hornburger P."/>
            <person name="Mueller R.-W."/>
            <person name="Bruemmer F."/>
            <person name="Labrenz M."/>
            <person name="Spormann A.M."/>
            <person name="Op Den Camp H."/>
            <person name="Overmann J."/>
            <person name="Amann R."/>
            <person name="Jetten M.S.M."/>
            <person name="Mascher T."/>
            <person name="Medema M.H."/>
            <person name="Devos D.P."/>
            <person name="Kaster A.-K."/>
            <person name="Ovreas L."/>
            <person name="Rohde M."/>
            <person name="Galperin M.Y."/>
            <person name="Jogler C."/>
        </authorList>
    </citation>
    <scope>NUCLEOTIDE SEQUENCE [LARGE SCALE GENOMIC DNA]</scope>
    <source>
        <strain evidence="2 3">Pla52o</strain>
    </source>
</reference>
<organism evidence="2 3">
    <name type="scientific">Novipirellula galeiformis</name>
    <dbReference type="NCBI Taxonomy" id="2528004"/>
    <lineage>
        <taxon>Bacteria</taxon>
        <taxon>Pseudomonadati</taxon>
        <taxon>Planctomycetota</taxon>
        <taxon>Planctomycetia</taxon>
        <taxon>Pirellulales</taxon>
        <taxon>Pirellulaceae</taxon>
        <taxon>Novipirellula</taxon>
    </lineage>
</organism>
<evidence type="ECO:0000256" key="1">
    <source>
        <dbReference type="SAM" id="Phobius"/>
    </source>
</evidence>